<comment type="subcellular location">
    <subcellularLocation>
        <location evidence="2">Cell membrane</location>
        <topology evidence="2">Multi-pass membrane protein</topology>
    </subcellularLocation>
</comment>
<keyword evidence="8 10" id="KW-0472">Membrane</keyword>
<protein>
    <recommendedName>
        <fullName evidence="10">Cytochrome c oxidase polypeptide 4</fullName>
        <ecNumber evidence="10">7.1.1.9</ecNumber>
    </recommendedName>
    <alternativeName>
        <fullName evidence="10">Cytochrome aa3 subunit 4</fullName>
    </alternativeName>
    <alternativeName>
        <fullName evidence="10">Cytochrome c oxidase polypeptide IV</fullName>
    </alternativeName>
</protein>
<dbReference type="EMBL" id="JACBZP010000001">
    <property type="protein sequence ID" value="NYI68344.1"/>
    <property type="molecule type" value="Genomic_DNA"/>
</dbReference>
<feature type="transmembrane region" description="Helical" evidence="11">
    <location>
        <begin position="106"/>
        <end position="128"/>
    </location>
</feature>
<gene>
    <name evidence="12" type="ORF">BJY26_002650</name>
</gene>
<comment type="caution">
    <text evidence="12">The sequence shown here is derived from an EMBL/GenBank/DDBJ whole genome shotgun (WGS) entry which is preliminary data.</text>
</comment>
<keyword evidence="13" id="KW-1185">Reference proteome</keyword>
<comment type="function">
    <text evidence="1 10">Part of cytochrome c oxidase, its function is unknown.</text>
</comment>
<dbReference type="RefSeq" id="WP_179428704.1">
    <property type="nucleotide sequence ID" value="NZ_JACBZP010000001.1"/>
</dbReference>
<dbReference type="PIRSF" id="PIRSF017385">
    <property type="entry name" value="CtaF"/>
    <property type="match status" value="1"/>
</dbReference>
<dbReference type="Pfam" id="PF12270">
    <property type="entry name" value="Cyt_c_ox_IV"/>
    <property type="match status" value="1"/>
</dbReference>
<reference evidence="12 13" key="1">
    <citation type="submission" date="2020-07" db="EMBL/GenBank/DDBJ databases">
        <title>Sequencing the genomes of 1000 actinobacteria strains.</title>
        <authorList>
            <person name="Klenk H.-P."/>
        </authorList>
    </citation>
    <scope>NUCLEOTIDE SEQUENCE [LARGE SCALE GENOMIC DNA]</scope>
    <source>
        <strain evidence="12 13">DSM 26341</strain>
    </source>
</reference>
<keyword evidence="4 10" id="KW-1003">Cell membrane</keyword>
<dbReference type="EC" id="7.1.1.9" evidence="10"/>
<name>A0A7Z0IID5_9MICO</name>
<evidence type="ECO:0000256" key="11">
    <source>
        <dbReference type="SAM" id="Phobius"/>
    </source>
</evidence>
<evidence type="ECO:0000256" key="2">
    <source>
        <dbReference type="ARBA" id="ARBA00004651"/>
    </source>
</evidence>
<comment type="similarity">
    <text evidence="3 10">Belongs to the cytochrome c oxidase bacterial subunit CtaF family.</text>
</comment>
<evidence type="ECO:0000256" key="4">
    <source>
        <dbReference type="ARBA" id="ARBA00022475"/>
    </source>
</evidence>
<evidence type="ECO:0000256" key="10">
    <source>
        <dbReference type="PIRNR" id="PIRNR017385"/>
    </source>
</evidence>
<dbReference type="AlphaFoldDB" id="A0A7Z0IID5"/>
<evidence type="ECO:0000256" key="6">
    <source>
        <dbReference type="ARBA" id="ARBA00022967"/>
    </source>
</evidence>
<proteinExistence type="inferred from homology"/>
<evidence type="ECO:0000313" key="12">
    <source>
        <dbReference type="EMBL" id="NYI68344.1"/>
    </source>
</evidence>
<evidence type="ECO:0000256" key="9">
    <source>
        <dbReference type="ARBA" id="ARBA00047816"/>
    </source>
</evidence>
<evidence type="ECO:0000256" key="5">
    <source>
        <dbReference type="ARBA" id="ARBA00022692"/>
    </source>
</evidence>
<feature type="transmembrane region" description="Helical" evidence="11">
    <location>
        <begin position="78"/>
        <end position="100"/>
    </location>
</feature>
<keyword evidence="7 11" id="KW-1133">Transmembrane helix</keyword>
<evidence type="ECO:0000256" key="8">
    <source>
        <dbReference type="ARBA" id="ARBA00023136"/>
    </source>
</evidence>
<dbReference type="GO" id="GO:0022900">
    <property type="term" value="P:electron transport chain"/>
    <property type="evidence" value="ECO:0007669"/>
    <property type="project" value="InterPro"/>
</dbReference>
<accession>A0A7Z0IID5</accession>
<evidence type="ECO:0000256" key="7">
    <source>
        <dbReference type="ARBA" id="ARBA00022989"/>
    </source>
</evidence>
<organism evidence="12 13">
    <name type="scientific">Spelaeicoccus albus</name>
    <dbReference type="NCBI Taxonomy" id="1280376"/>
    <lineage>
        <taxon>Bacteria</taxon>
        <taxon>Bacillati</taxon>
        <taxon>Actinomycetota</taxon>
        <taxon>Actinomycetes</taxon>
        <taxon>Micrococcales</taxon>
        <taxon>Brevibacteriaceae</taxon>
        <taxon>Spelaeicoccus</taxon>
    </lineage>
</organism>
<dbReference type="InterPro" id="IPR021050">
    <property type="entry name" value="Cyt_c_oxidase_su4_actinobac"/>
</dbReference>
<keyword evidence="5 11" id="KW-0812">Transmembrane</keyword>
<dbReference type="GO" id="GO:0004129">
    <property type="term" value="F:cytochrome-c oxidase activity"/>
    <property type="evidence" value="ECO:0007669"/>
    <property type="project" value="UniProtKB-EC"/>
</dbReference>
<comment type="catalytic activity">
    <reaction evidence="9 10">
        <text>4 Fe(II)-[cytochrome c] + O2 + 8 H(+)(in) = 4 Fe(III)-[cytochrome c] + 2 H2O + 4 H(+)(out)</text>
        <dbReference type="Rhea" id="RHEA:11436"/>
        <dbReference type="Rhea" id="RHEA-COMP:10350"/>
        <dbReference type="Rhea" id="RHEA-COMP:14399"/>
        <dbReference type="ChEBI" id="CHEBI:15377"/>
        <dbReference type="ChEBI" id="CHEBI:15378"/>
        <dbReference type="ChEBI" id="CHEBI:15379"/>
        <dbReference type="ChEBI" id="CHEBI:29033"/>
        <dbReference type="ChEBI" id="CHEBI:29034"/>
        <dbReference type="EC" id="7.1.1.9"/>
    </reaction>
</comment>
<keyword evidence="6 10" id="KW-1278">Translocase</keyword>
<feature type="transmembrane region" description="Helical" evidence="11">
    <location>
        <begin position="32"/>
        <end position="53"/>
    </location>
</feature>
<dbReference type="Proteomes" id="UP000539111">
    <property type="component" value="Unassembled WGS sequence"/>
</dbReference>
<sequence>MKVETWVFLLIGIVFFTPVAIIYGTATNWNEPVGAAGLFLCAGLGVLVGGYLFQTSRRIDERPEDDPNARIEDGDSEIGFFAPWSWWPILLAAAAAIIFLGVAIGIWISFIGAGFGIVALLGWVFEFYRGDHAH</sequence>
<feature type="transmembrane region" description="Helical" evidence="11">
    <location>
        <begin position="7"/>
        <end position="26"/>
    </location>
</feature>
<evidence type="ECO:0000256" key="1">
    <source>
        <dbReference type="ARBA" id="ARBA00002536"/>
    </source>
</evidence>
<evidence type="ECO:0000313" key="13">
    <source>
        <dbReference type="Proteomes" id="UP000539111"/>
    </source>
</evidence>
<comment type="subunit">
    <text evidence="10">Associates with subunits I, II and III to form cytochrome c oxidase.</text>
</comment>
<evidence type="ECO:0000256" key="3">
    <source>
        <dbReference type="ARBA" id="ARBA00006870"/>
    </source>
</evidence>
<dbReference type="GO" id="GO:0005886">
    <property type="term" value="C:plasma membrane"/>
    <property type="evidence" value="ECO:0007669"/>
    <property type="project" value="UniProtKB-SubCell"/>
</dbReference>